<dbReference type="PROSITE" id="PS00498">
    <property type="entry name" value="TYROSINASE_2"/>
    <property type="match status" value="1"/>
</dbReference>
<dbReference type="STRING" id="1349767.GJA_1651"/>
<dbReference type="PRINTS" id="PR00092">
    <property type="entry name" value="TYROSINASE"/>
</dbReference>
<dbReference type="RefSeq" id="WP_038490678.1">
    <property type="nucleotide sequence ID" value="NZ_BCTH01000007.1"/>
</dbReference>
<keyword evidence="7" id="KW-1185">Reference proteome</keyword>
<dbReference type="InterPro" id="IPR002227">
    <property type="entry name" value="Tyrosinase_Cu-bd"/>
</dbReference>
<proteinExistence type="predicted"/>
<dbReference type="eggNOG" id="ENOG502Z8GH">
    <property type="taxonomic scope" value="Bacteria"/>
</dbReference>
<dbReference type="SUPFAM" id="SSF48056">
    <property type="entry name" value="Di-copper centre-containing domain"/>
    <property type="match status" value="1"/>
</dbReference>
<dbReference type="GO" id="GO:0016491">
    <property type="term" value="F:oxidoreductase activity"/>
    <property type="evidence" value="ECO:0007669"/>
    <property type="project" value="InterPro"/>
</dbReference>
<evidence type="ECO:0000259" key="4">
    <source>
        <dbReference type="PROSITE" id="PS00497"/>
    </source>
</evidence>
<feature type="domain" description="Tyrosinase copper-binding" evidence="5">
    <location>
        <begin position="269"/>
        <end position="280"/>
    </location>
</feature>
<feature type="chain" id="PRO_5004798393" evidence="3">
    <location>
        <begin position="30"/>
        <end position="537"/>
    </location>
</feature>
<feature type="signal peptide" evidence="3">
    <location>
        <begin position="1"/>
        <end position="29"/>
    </location>
</feature>
<dbReference type="GO" id="GO:0046872">
    <property type="term" value="F:metal ion binding"/>
    <property type="evidence" value="ECO:0007669"/>
    <property type="project" value="UniProtKB-KW"/>
</dbReference>
<reference evidence="6 7" key="1">
    <citation type="journal article" date="2015" name="Genome Announc.">
        <title>Genome Sequence of Mushroom Soft-Rot Pathogen Janthinobacterium agaricidamnosum.</title>
        <authorList>
            <person name="Graupner K."/>
            <person name="Lackner G."/>
            <person name="Hertweck C."/>
        </authorList>
    </citation>
    <scope>NUCLEOTIDE SEQUENCE [LARGE SCALE GENOMIC DNA]</scope>
    <source>
        <strain evidence="7">NBRC 102515 / DSM 9628</strain>
    </source>
</reference>
<dbReference type="KEGG" id="jag:GJA_1651"/>
<keyword evidence="1" id="KW-0479">Metal-binding</keyword>
<dbReference type="Proteomes" id="UP000027604">
    <property type="component" value="Chromosome I"/>
</dbReference>
<dbReference type="InterPro" id="IPR008922">
    <property type="entry name" value="Di-copper_centre_dom_sf"/>
</dbReference>
<sequence>MSDYNYSQRFFIVAASSLLLGVGSTAALADPTRISVAEFSKNPQMVEALTKGVASMRQFSSANPMSEQFRTSLAYWANTHGYIGTGTHATSMQKYIIEYRIPQCLKAFDKKTCAAYYQHVVNVKVPNDGYTDTIWGTCQHGNLFFLPWHRFYLHFFERTLRKQSKAPNLALPYWSYYDNYMPSKNKLALPPLVTNQASPLYDQWRTPGLNQLVNLMDPDSADATQAFGFNDFTGFSNQLQNQPHGTMHCEAGSGCTMPDIGLVPIAGADPVFYMHHANIDRLWQCWMKGKAKGQPITLAWARANLGMSDAWFEQQYTFIDENGKPVKVKVADVFSAAYTPQYDHLDNCDARPDTMSKEKSAGLKAWASSPLTAHAPLAAGKKITLGNSTVSVGLQAAAEESGTIVKSLGAAAAEAGQTYLVLEDVQLQGAPALTYKVYLSSKSQPQKSSYIATFSYFGVGPVHASHAGHGSDNALGTLVYKVNANLAELGISSASDITVRFVPADLASASQAKNQQAGTGVTVANIRLETSAIAPSK</sequence>
<evidence type="ECO:0000259" key="5">
    <source>
        <dbReference type="PROSITE" id="PS00498"/>
    </source>
</evidence>
<feature type="domain" description="Tyrosinase copper-binding" evidence="4">
    <location>
        <begin position="140"/>
        <end position="157"/>
    </location>
</feature>
<keyword evidence="2" id="KW-0186">Copper</keyword>
<dbReference type="PATRIC" id="fig|1349767.4.peg.3330"/>
<gene>
    <name evidence="6" type="ORF">GJA_1651</name>
</gene>
<dbReference type="Pfam" id="PF00264">
    <property type="entry name" value="Tyrosinase"/>
    <property type="match status" value="2"/>
</dbReference>
<accession>W0V0D2</accession>
<dbReference type="EMBL" id="HG322949">
    <property type="protein sequence ID" value="CDG82289.1"/>
    <property type="molecule type" value="Genomic_DNA"/>
</dbReference>
<dbReference type="HOGENOM" id="CLU_506965_0_0_4"/>
<evidence type="ECO:0000313" key="7">
    <source>
        <dbReference type="Proteomes" id="UP000027604"/>
    </source>
</evidence>
<evidence type="ECO:0000256" key="2">
    <source>
        <dbReference type="ARBA" id="ARBA00023008"/>
    </source>
</evidence>
<dbReference type="AlphaFoldDB" id="W0V0D2"/>
<dbReference type="Gene3D" id="1.10.1280.10">
    <property type="entry name" value="Di-copper center containing domain from catechol oxidase"/>
    <property type="match status" value="2"/>
</dbReference>
<dbReference type="OrthoDB" id="2874181at2"/>
<dbReference type="PANTHER" id="PTHR11474:SF76">
    <property type="entry name" value="SHKT DOMAIN-CONTAINING PROTEIN"/>
    <property type="match status" value="1"/>
</dbReference>
<organism evidence="6 7">
    <name type="scientific">Janthinobacterium agaricidamnosum NBRC 102515 = DSM 9628</name>
    <dbReference type="NCBI Taxonomy" id="1349767"/>
    <lineage>
        <taxon>Bacteria</taxon>
        <taxon>Pseudomonadati</taxon>
        <taxon>Pseudomonadota</taxon>
        <taxon>Betaproteobacteria</taxon>
        <taxon>Burkholderiales</taxon>
        <taxon>Oxalobacteraceae</taxon>
        <taxon>Janthinobacterium</taxon>
    </lineage>
</organism>
<evidence type="ECO:0000256" key="1">
    <source>
        <dbReference type="ARBA" id="ARBA00022723"/>
    </source>
</evidence>
<dbReference type="PROSITE" id="PS00497">
    <property type="entry name" value="TYROSINASE_1"/>
    <property type="match status" value="1"/>
</dbReference>
<protein>
    <submittedName>
        <fullName evidence="6">Common central domain of tyrosinase family protein</fullName>
    </submittedName>
</protein>
<evidence type="ECO:0000313" key="6">
    <source>
        <dbReference type="EMBL" id="CDG82289.1"/>
    </source>
</evidence>
<dbReference type="PANTHER" id="PTHR11474">
    <property type="entry name" value="TYROSINASE FAMILY MEMBER"/>
    <property type="match status" value="1"/>
</dbReference>
<dbReference type="InterPro" id="IPR050316">
    <property type="entry name" value="Tyrosinase/Hemocyanin"/>
</dbReference>
<name>W0V0D2_9BURK</name>
<keyword evidence="3" id="KW-0732">Signal</keyword>
<evidence type="ECO:0000256" key="3">
    <source>
        <dbReference type="SAM" id="SignalP"/>
    </source>
</evidence>